<dbReference type="AlphaFoldDB" id="A0A816KN30"/>
<gene>
    <name evidence="1" type="ORF">DARMORV10_C02P59310.1</name>
</gene>
<dbReference type="EMBL" id="HG994366">
    <property type="protein sequence ID" value="CAF1921017.1"/>
    <property type="molecule type" value="Genomic_DNA"/>
</dbReference>
<proteinExistence type="predicted"/>
<dbReference type="Proteomes" id="UP001295469">
    <property type="component" value="Chromosome C02"/>
</dbReference>
<organism evidence="1">
    <name type="scientific">Brassica napus</name>
    <name type="common">Rape</name>
    <dbReference type="NCBI Taxonomy" id="3708"/>
    <lineage>
        <taxon>Eukaryota</taxon>
        <taxon>Viridiplantae</taxon>
        <taxon>Streptophyta</taxon>
        <taxon>Embryophyta</taxon>
        <taxon>Tracheophyta</taxon>
        <taxon>Spermatophyta</taxon>
        <taxon>Magnoliopsida</taxon>
        <taxon>eudicotyledons</taxon>
        <taxon>Gunneridae</taxon>
        <taxon>Pentapetalae</taxon>
        <taxon>rosids</taxon>
        <taxon>malvids</taxon>
        <taxon>Brassicales</taxon>
        <taxon>Brassicaceae</taxon>
        <taxon>Brassiceae</taxon>
        <taxon>Brassica</taxon>
    </lineage>
</organism>
<sequence length="82" mass="8902">MVIGNLKKIASIDAQHILIAPTKVSEEDKIVEYYCLSLLCRGNNGDGDHSVSTCCPVSQTCIVFIIYVFGLANNDNLSNPVD</sequence>
<protein>
    <submittedName>
        <fullName evidence="1">(rape) hypothetical protein</fullName>
    </submittedName>
</protein>
<name>A0A816KN30_BRANA</name>
<evidence type="ECO:0000313" key="1">
    <source>
        <dbReference type="EMBL" id="CAF1921017.1"/>
    </source>
</evidence>
<reference evidence="1" key="1">
    <citation type="submission" date="2021-01" db="EMBL/GenBank/DDBJ databases">
        <authorList>
            <consortium name="Genoscope - CEA"/>
            <person name="William W."/>
        </authorList>
    </citation>
    <scope>NUCLEOTIDE SEQUENCE</scope>
</reference>
<accession>A0A816KN30</accession>